<keyword evidence="12 15" id="KW-0503">Monooxygenase</keyword>
<evidence type="ECO:0000256" key="12">
    <source>
        <dbReference type="ARBA" id="ARBA00023033"/>
    </source>
</evidence>
<comment type="cofactor">
    <cofactor evidence="1 14">
        <name>heme</name>
        <dbReference type="ChEBI" id="CHEBI:30413"/>
    </cofactor>
</comment>
<dbReference type="EnsemblMetazoa" id="MESCA006753-RA">
    <property type="protein sequence ID" value="MESCA006753-PA"/>
    <property type="gene ID" value="MESCA006753"/>
</dbReference>
<evidence type="ECO:0000256" key="2">
    <source>
        <dbReference type="ARBA" id="ARBA00003690"/>
    </source>
</evidence>
<dbReference type="SUPFAM" id="SSF48264">
    <property type="entry name" value="Cytochrome P450"/>
    <property type="match status" value="1"/>
</dbReference>
<comment type="function">
    <text evidence="2">May be involved in the metabolism of insect hormones and in the breakdown of synthetic insecticides.</text>
</comment>
<evidence type="ECO:0000256" key="1">
    <source>
        <dbReference type="ARBA" id="ARBA00001971"/>
    </source>
</evidence>
<keyword evidence="11 14" id="KW-0408">Iron</keyword>
<dbReference type="InterPro" id="IPR002401">
    <property type="entry name" value="Cyt_P450_E_grp-I"/>
</dbReference>
<dbReference type="PRINTS" id="PR00463">
    <property type="entry name" value="EP450I"/>
</dbReference>
<keyword evidence="8" id="KW-0256">Endoplasmic reticulum</keyword>
<dbReference type="STRING" id="36166.T1GSU1"/>
<evidence type="ECO:0000256" key="3">
    <source>
        <dbReference type="ARBA" id="ARBA00004174"/>
    </source>
</evidence>
<dbReference type="Proteomes" id="UP000015102">
    <property type="component" value="Unassembled WGS sequence"/>
</dbReference>
<keyword evidence="7 14" id="KW-0479">Metal-binding</keyword>
<comment type="subcellular location">
    <subcellularLocation>
        <location evidence="4">Endoplasmic reticulum membrane</location>
        <topology evidence="4">Peripheral membrane protein</topology>
    </subcellularLocation>
    <subcellularLocation>
        <location evidence="3">Microsome membrane</location>
        <topology evidence="3">Peripheral membrane protein</topology>
    </subcellularLocation>
</comment>
<dbReference type="EMBL" id="CAQQ02142390">
    <property type="status" value="NOT_ANNOTATED_CDS"/>
    <property type="molecule type" value="Genomic_DNA"/>
</dbReference>
<evidence type="ECO:0000256" key="5">
    <source>
        <dbReference type="ARBA" id="ARBA00010617"/>
    </source>
</evidence>
<evidence type="ECO:0000256" key="15">
    <source>
        <dbReference type="RuleBase" id="RU000461"/>
    </source>
</evidence>
<keyword evidence="10 15" id="KW-0560">Oxidoreductase</keyword>
<dbReference type="PRINTS" id="PR00385">
    <property type="entry name" value="P450"/>
</dbReference>
<dbReference type="OMA" id="WPIASCK"/>
<reference evidence="17" key="1">
    <citation type="submission" date="2013-02" db="EMBL/GenBank/DDBJ databases">
        <authorList>
            <person name="Hughes D."/>
        </authorList>
    </citation>
    <scope>NUCLEOTIDE SEQUENCE</scope>
    <source>
        <strain>Durham</strain>
        <strain evidence="17">NC isolate 2 -- Noor lab</strain>
    </source>
</reference>
<dbReference type="InterPro" id="IPR001128">
    <property type="entry name" value="Cyt_P450"/>
</dbReference>
<evidence type="ECO:0000256" key="7">
    <source>
        <dbReference type="ARBA" id="ARBA00022723"/>
    </source>
</evidence>
<evidence type="ECO:0000313" key="16">
    <source>
        <dbReference type="EnsemblMetazoa" id="MESCA006753-PA"/>
    </source>
</evidence>
<accession>T1GSU1</accession>
<dbReference type="Pfam" id="PF00067">
    <property type="entry name" value="p450"/>
    <property type="match status" value="1"/>
</dbReference>
<evidence type="ECO:0000256" key="10">
    <source>
        <dbReference type="ARBA" id="ARBA00023002"/>
    </source>
</evidence>
<feature type="binding site" description="axial binding residue" evidence="14">
    <location>
        <position position="344"/>
    </location>
    <ligand>
        <name>heme</name>
        <dbReference type="ChEBI" id="CHEBI:30413"/>
    </ligand>
    <ligandPart>
        <name>Fe</name>
        <dbReference type="ChEBI" id="CHEBI:18248"/>
    </ligandPart>
</feature>
<protein>
    <recommendedName>
        <fullName evidence="18">Cytochrome P450</fullName>
    </recommendedName>
</protein>
<evidence type="ECO:0000256" key="9">
    <source>
        <dbReference type="ARBA" id="ARBA00022848"/>
    </source>
</evidence>
<dbReference type="GO" id="GO:0016705">
    <property type="term" value="F:oxidoreductase activity, acting on paired donors, with incorporation or reduction of molecular oxygen"/>
    <property type="evidence" value="ECO:0007669"/>
    <property type="project" value="InterPro"/>
</dbReference>
<evidence type="ECO:0000256" key="6">
    <source>
        <dbReference type="ARBA" id="ARBA00022617"/>
    </source>
</evidence>
<keyword evidence="17" id="KW-1185">Reference proteome</keyword>
<keyword evidence="13" id="KW-0472">Membrane</keyword>
<dbReference type="InterPro" id="IPR017972">
    <property type="entry name" value="Cyt_P450_CS"/>
</dbReference>
<dbReference type="Gene3D" id="1.10.630.10">
    <property type="entry name" value="Cytochrome P450"/>
    <property type="match status" value="1"/>
</dbReference>
<dbReference type="PANTHER" id="PTHR24292">
    <property type="entry name" value="CYTOCHROME P450"/>
    <property type="match status" value="1"/>
</dbReference>
<dbReference type="InterPro" id="IPR050476">
    <property type="entry name" value="Insect_CytP450_Detox"/>
</dbReference>
<dbReference type="PANTHER" id="PTHR24292:SF84">
    <property type="entry name" value="CYTOCHROME P450 28A5-RELATED"/>
    <property type="match status" value="1"/>
</dbReference>
<evidence type="ECO:0008006" key="18">
    <source>
        <dbReference type="Google" id="ProtNLM"/>
    </source>
</evidence>
<evidence type="ECO:0000256" key="11">
    <source>
        <dbReference type="ARBA" id="ARBA00023004"/>
    </source>
</evidence>
<dbReference type="GO" id="GO:0005789">
    <property type="term" value="C:endoplasmic reticulum membrane"/>
    <property type="evidence" value="ECO:0007669"/>
    <property type="project" value="UniProtKB-SubCell"/>
</dbReference>
<dbReference type="GO" id="GO:0020037">
    <property type="term" value="F:heme binding"/>
    <property type="evidence" value="ECO:0007669"/>
    <property type="project" value="InterPro"/>
</dbReference>
<dbReference type="GO" id="GO:0005506">
    <property type="term" value="F:iron ion binding"/>
    <property type="evidence" value="ECO:0007669"/>
    <property type="project" value="InterPro"/>
</dbReference>
<keyword evidence="6 14" id="KW-0349">Heme</keyword>
<organism evidence="16 17">
    <name type="scientific">Megaselia scalaris</name>
    <name type="common">Humpbacked fly</name>
    <name type="synonym">Phora scalaris</name>
    <dbReference type="NCBI Taxonomy" id="36166"/>
    <lineage>
        <taxon>Eukaryota</taxon>
        <taxon>Metazoa</taxon>
        <taxon>Ecdysozoa</taxon>
        <taxon>Arthropoda</taxon>
        <taxon>Hexapoda</taxon>
        <taxon>Insecta</taxon>
        <taxon>Pterygota</taxon>
        <taxon>Neoptera</taxon>
        <taxon>Endopterygota</taxon>
        <taxon>Diptera</taxon>
        <taxon>Brachycera</taxon>
        <taxon>Muscomorpha</taxon>
        <taxon>Platypezoidea</taxon>
        <taxon>Phoridae</taxon>
        <taxon>Megaseliini</taxon>
        <taxon>Megaselia</taxon>
    </lineage>
</organism>
<evidence type="ECO:0000256" key="4">
    <source>
        <dbReference type="ARBA" id="ARBA00004406"/>
    </source>
</evidence>
<keyword evidence="9" id="KW-0492">Microsome</keyword>
<reference evidence="16" key="2">
    <citation type="submission" date="2015-06" db="UniProtKB">
        <authorList>
            <consortium name="EnsemblMetazoa"/>
        </authorList>
    </citation>
    <scope>IDENTIFICATION</scope>
</reference>
<evidence type="ECO:0000313" key="17">
    <source>
        <dbReference type="Proteomes" id="UP000015102"/>
    </source>
</evidence>
<dbReference type="InterPro" id="IPR036396">
    <property type="entry name" value="Cyt_P450_sf"/>
</dbReference>
<dbReference type="PROSITE" id="PS00086">
    <property type="entry name" value="CYTOCHROME_P450"/>
    <property type="match status" value="1"/>
</dbReference>
<dbReference type="HOGENOM" id="CLU_001570_5_2_1"/>
<comment type="similarity">
    <text evidence="5 15">Belongs to the cytochrome P450 family.</text>
</comment>
<dbReference type="GO" id="GO:0004497">
    <property type="term" value="F:monooxygenase activity"/>
    <property type="evidence" value="ECO:0007669"/>
    <property type="project" value="UniProtKB-KW"/>
</dbReference>
<sequence>MTRKPQILIIDPKLSREILVENFKHFSNNVSSKWSTAKDDVLRMCSPFVCTGNDWKSRRTEIVPALSSTRMKGFHPKTKRICQKLENFIDSKLARDEVSMDVKALAYNFTAEFVADFIWGIDAGAFLESAPCEILRMKDAIIQQAFRCVRAYFLSDLLPFFGNRRFFSKISDKFFVSLLRNLLAKDATFGRSDFINHLEKLKVAKDLNESELTGHTTTVVVDGIETAGAVIAHCLLLLARNENSQEKLRQEINDTLDETLRIFPPLPFLNKICTEPFELENNKGKIVKVSEGDEILISAYAFHHDEEYYKDPEEFIPERFDGDGIKDFRVAGVLIPFGDGPRVCLGNKFGIYEAKVAVVEVIRKFKISVDTTKTRKDNICDPGGFLLSLDSDIWLKFNKV</sequence>
<name>T1GSU1_MEGSC</name>
<evidence type="ECO:0000256" key="13">
    <source>
        <dbReference type="ARBA" id="ARBA00023136"/>
    </source>
</evidence>
<proteinExistence type="inferred from homology"/>
<dbReference type="AlphaFoldDB" id="T1GSU1"/>
<evidence type="ECO:0000256" key="14">
    <source>
        <dbReference type="PIRSR" id="PIRSR602401-1"/>
    </source>
</evidence>
<evidence type="ECO:0000256" key="8">
    <source>
        <dbReference type="ARBA" id="ARBA00022824"/>
    </source>
</evidence>